<organism evidence="6 7">
    <name type="scientific">Methanosalsum natronophilum</name>
    <dbReference type="NCBI Taxonomy" id="768733"/>
    <lineage>
        <taxon>Archaea</taxon>
        <taxon>Methanobacteriati</taxon>
        <taxon>Methanobacteriota</taxon>
        <taxon>Stenosarchaea group</taxon>
        <taxon>Methanomicrobia</taxon>
        <taxon>Methanosarcinales</taxon>
        <taxon>Methanosarcinaceae</taxon>
        <taxon>Methanosalsum</taxon>
    </lineage>
</organism>
<dbReference type="PROSITE" id="PS00092">
    <property type="entry name" value="N6_MTASE"/>
    <property type="match status" value="1"/>
</dbReference>
<dbReference type="GO" id="GO:0008757">
    <property type="term" value="F:S-adenosylmethionine-dependent methyltransferase activity"/>
    <property type="evidence" value="ECO:0007669"/>
    <property type="project" value="TreeGrafter"/>
</dbReference>
<dbReference type="NCBIfam" id="TIGR00537">
    <property type="entry name" value="hemK_rel_arch"/>
    <property type="match status" value="1"/>
</dbReference>
<name>A0A3R7VUM9_9EURY</name>
<reference evidence="6 7" key="1">
    <citation type="submission" date="2018-08" db="EMBL/GenBank/DDBJ databases">
        <title>The metabolism and importance of syntrophic acetate oxidation coupled to methane or sulfide production in haloalkaline environments.</title>
        <authorList>
            <person name="Timmers P.H.A."/>
            <person name="Vavourakis C.D."/>
            <person name="Sorokin D.Y."/>
            <person name="Sinninghe Damste J.S."/>
            <person name="Muyzer G."/>
            <person name="Stams A.J.M."/>
            <person name="Plugge C.M."/>
        </authorList>
    </citation>
    <scope>NUCLEOTIDE SEQUENCE [LARGE SCALE GENOMIC DNA]</scope>
    <source>
        <strain evidence="6">MSAO_Arc3</strain>
    </source>
</reference>
<dbReference type="SUPFAM" id="SSF53335">
    <property type="entry name" value="S-adenosyl-L-methionine-dependent methyltransferases"/>
    <property type="match status" value="1"/>
</dbReference>
<comment type="similarity">
    <text evidence="1">Belongs to the eukaryotic/archaeal PrmC-related family.</text>
</comment>
<keyword evidence="4" id="KW-0949">S-adenosyl-L-methionine</keyword>
<dbReference type="GO" id="GO:0003676">
    <property type="term" value="F:nucleic acid binding"/>
    <property type="evidence" value="ECO:0007669"/>
    <property type="project" value="InterPro"/>
</dbReference>
<dbReference type="InterPro" id="IPR004557">
    <property type="entry name" value="PrmC-related"/>
</dbReference>
<dbReference type="AlphaFoldDB" id="A0A3R7VUM9"/>
<evidence type="ECO:0000313" key="7">
    <source>
        <dbReference type="Proteomes" id="UP000284763"/>
    </source>
</evidence>
<sequence>MTKIKYNGIEVTVPENVYEPSEDSFMLVDTVIYYVSEGMNVLEIGTGSGLIAATIQKEYEKCSVIATEINPNASLCAKHNGVNVIRTDMFDALKKNKKFDVIIFNPPYLPTVDEQIEGWLNYAFDGGPDGNDAIESFCERVIDYLDDKGTVFLVTSSLASIDRALKIMEINKLQPEIVNSTKHFFEELVVIKASKSRQ</sequence>
<accession>A0A3R7VUM9</accession>
<dbReference type="CDD" id="cd02440">
    <property type="entry name" value="AdoMet_MTases"/>
    <property type="match status" value="1"/>
</dbReference>
<dbReference type="EMBL" id="QZAB01000013">
    <property type="protein sequence ID" value="RQD92897.1"/>
    <property type="molecule type" value="Genomic_DNA"/>
</dbReference>
<evidence type="ECO:0000259" key="5">
    <source>
        <dbReference type="Pfam" id="PF05175"/>
    </source>
</evidence>
<comment type="caution">
    <text evidence="6">The sequence shown here is derived from an EMBL/GenBank/DDBJ whole genome shotgun (WGS) entry which is preliminary data.</text>
</comment>
<keyword evidence="3 6" id="KW-0808">Transferase</keyword>
<evidence type="ECO:0000256" key="1">
    <source>
        <dbReference type="ARBA" id="ARBA00006149"/>
    </source>
</evidence>
<dbReference type="GO" id="GO:0035657">
    <property type="term" value="C:eRF1 methyltransferase complex"/>
    <property type="evidence" value="ECO:0007669"/>
    <property type="project" value="TreeGrafter"/>
</dbReference>
<dbReference type="Pfam" id="PF05175">
    <property type="entry name" value="MTS"/>
    <property type="match status" value="1"/>
</dbReference>
<keyword evidence="2 6" id="KW-0489">Methyltransferase</keyword>
<proteinExistence type="inferred from homology"/>
<dbReference type="GO" id="GO:0032259">
    <property type="term" value="P:methylation"/>
    <property type="evidence" value="ECO:0007669"/>
    <property type="project" value="UniProtKB-KW"/>
</dbReference>
<evidence type="ECO:0000256" key="3">
    <source>
        <dbReference type="ARBA" id="ARBA00022679"/>
    </source>
</evidence>
<dbReference type="Proteomes" id="UP000284763">
    <property type="component" value="Unassembled WGS sequence"/>
</dbReference>
<evidence type="ECO:0000256" key="2">
    <source>
        <dbReference type="ARBA" id="ARBA00022603"/>
    </source>
</evidence>
<gene>
    <name evidence="6" type="ORF">D5R95_00120</name>
</gene>
<dbReference type="InterPro" id="IPR002052">
    <property type="entry name" value="DNA_methylase_N6_adenine_CS"/>
</dbReference>
<evidence type="ECO:0000256" key="4">
    <source>
        <dbReference type="ARBA" id="ARBA00022691"/>
    </source>
</evidence>
<dbReference type="InterPro" id="IPR029063">
    <property type="entry name" value="SAM-dependent_MTases_sf"/>
</dbReference>
<feature type="domain" description="Methyltransferase small" evidence="5">
    <location>
        <begin position="37"/>
        <end position="108"/>
    </location>
</feature>
<dbReference type="InterPro" id="IPR052190">
    <property type="entry name" value="Euk-Arch_PrmC-MTase"/>
</dbReference>
<dbReference type="GO" id="GO:0008276">
    <property type="term" value="F:protein methyltransferase activity"/>
    <property type="evidence" value="ECO:0007669"/>
    <property type="project" value="TreeGrafter"/>
</dbReference>
<dbReference type="PANTHER" id="PTHR45875:SF1">
    <property type="entry name" value="METHYLTRANSFERASE N6AMT1"/>
    <property type="match status" value="1"/>
</dbReference>
<protein>
    <submittedName>
        <fullName evidence="6">Methyltransferase domain-containing protein</fullName>
    </submittedName>
</protein>
<dbReference type="Gene3D" id="3.40.50.150">
    <property type="entry name" value="Vaccinia Virus protein VP39"/>
    <property type="match status" value="1"/>
</dbReference>
<dbReference type="PANTHER" id="PTHR45875">
    <property type="entry name" value="METHYLTRANSFERASE N6AMT1"/>
    <property type="match status" value="1"/>
</dbReference>
<evidence type="ECO:0000313" key="6">
    <source>
        <dbReference type="EMBL" id="RQD92897.1"/>
    </source>
</evidence>
<dbReference type="NCBIfam" id="NF011529">
    <property type="entry name" value="PRK14968.1-3"/>
    <property type="match status" value="1"/>
</dbReference>
<dbReference type="PRINTS" id="PR00507">
    <property type="entry name" value="N12N6MTFRASE"/>
</dbReference>
<dbReference type="InterPro" id="IPR007848">
    <property type="entry name" value="Small_mtfrase_dom"/>
</dbReference>